<evidence type="ECO:0000256" key="2">
    <source>
        <dbReference type="ARBA" id="ARBA00022737"/>
    </source>
</evidence>
<evidence type="ECO:0000313" key="9">
    <source>
        <dbReference type="EMBL" id="KAL0154949.1"/>
    </source>
</evidence>
<name>A0ABD0MY98_CIRMR</name>
<evidence type="ECO:0000256" key="7">
    <source>
        <dbReference type="PROSITE-ProRule" id="PRU00546"/>
    </source>
</evidence>
<sequence length="72" mass="8026">KKGTIEKCSTCKGRGVQVQVQQIGPGMIQQIQSMCSDCQGQGEKFSSKDRCKNCNGNKVERKKKILEVHIDK</sequence>
<reference evidence="9 10" key="1">
    <citation type="submission" date="2024-05" db="EMBL/GenBank/DDBJ databases">
        <title>Genome sequencing and assembly of Indian major carp, Cirrhinus mrigala (Hamilton, 1822).</title>
        <authorList>
            <person name="Mohindra V."/>
            <person name="Chowdhury L.M."/>
            <person name="Lal K."/>
            <person name="Jena J.K."/>
        </authorList>
    </citation>
    <scope>NUCLEOTIDE SEQUENCE [LARGE SCALE GENOMIC DNA]</scope>
    <source>
        <strain evidence="9">CM1030</strain>
        <tissue evidence="9">Blood</tissue>
    </source>
</reference>
<feature type="domain" description="CR-type" evidence="8">
    <location>
        <begin position="1"/>
        <end position="63"/>
    </location>
</feature>
<feature type="non-terminal residue" evidence="9">
    <location>
        <position position="72"/>
    </location>
</feature>
<keyword evidence="6" id="KW-0449">Lipoprotein</keyword>
<evidence type="ECO:0000256" key="6">
    <source>
        <dbReference type="ARBA" id="ARBA00023289"/>
    </source>
</evidence>
<keyword evidence="6" id="KW-0636">Prenylation</keyword>
<evidence type="ECO:0000256" key="3">
    <source>
        <dbReference type="ARBA" id="ARBA00022771"/>
    </source>
</evidence>
<gene>
    <name evidence="9" type="ORF">M9458_049212</name>
</gene>
<keyword evidence="5" id="KW-0143">Chaperone</keyword>
<evidence type="ECO:0000256" key="5">
    <source>
        <dbReference type="ARBA" id="ARBA00023186"/>
    </source>
</evidence>
<dbReference type="CDD" id="cd10719">
    <property type="entry name" value="DnaJ_zf"/>
    <property type="match status" value="1"/>
</dbReference>
<evidence type="ECO:0000256" key="4">
    <source>
        <dbReference type="ARBA" id="ARBA00022833"/>
    </source>
</evidence>
<feature type="zinc finger region" description="CR-type" evidence="7">
    <location>
        <begin position="1"/>
        <end position="63"/>
    </location>
</feature>
<evidence type="ECO:0000256" key="1">
    <source>
        <dbReference type="ARBA" id="ARBA00022723"/>
    </source>
</evidence>
<dbReference type="EMBL" id="JAMKFB020000025">
    <property type="protein sequence ID" value="KAL0154949.1"/>
    <property type="molecule type" value="Genomic_DNA"/>
</dbReference>
<keyword evidence="3 7" id="KW-0863">Zinc-finger</keyword>
<dbReference type="Proteomes" id="UP001529510">
    <property type="component" value="Unassembled WGS sequence"/>
</dbReference>
<keyword evidence="1 7" id="KW-0479">Metal-binding</keyword>
<dbReference type="PANTHER" id="PTHR43888">
    <property type="entry name" value="DNAJ-LIKE-2, ISOFORM A-RELATED"/>
    <property type="match status" value="1"/>
</dbReference>
<dbReference type="Pfam" id="PF00684">
    <property type="entry name" value="DnaJ_CXXCXGXG"/>
    <property type="match status" value="1"/>
</dbReference>
<dbReference type="Gene3D" id="2.10.230.10">
    <property type="entry name" value="Heat shock protein DnaJ, cysteine-rich domain"/>
    <property type="match status" value="1"/>
</dbReference>
<evidence type="ECO:0000259" key="8">
    <source>
        <dbReference type="PROSITE" id="PS51188"/>
    </source>
</evidence>
<accession>A0ABD0MY98</accession>
<feature type="non-terminal residue" evidence="9">
    <location>
        <position position="1"/>
    </location>
</feature>
<dbReference type="GO" id="GO:0008270">
    <property type="term" value="F:zinc ion binding"/>
    <property type="evidence" value="ECO:0007669"/>
    <property type="project" value="UniProtKB-KW"/>
</dbReference>
<dbReference type="InterPro" id="IPR001305">
    <property type="entry name" value="HSP_DnaJ_Cys-rich_dom"/>
</dbReference>
<dbReference type="InterPro" id="IPR044713">
    <property type="entry name" value="DNJA1/2-like"/>
</dbReference>
<comment type="caution">
    <text evidence="9">The sequence shown here is derived from an EMBL/GenBank/DDBJ whole genome shotgun (WGS) entry which is preliminary data.</text>
</comment>
<keyword evidence="4 7" id="KW-0862">Zinc</keyword>
<dbReference type="FunFam" id="2.10.230.10:FF:000001">
    <property type="entry name" value="DnaJ subfamily A member 2"/>
    <property type="match status" value="1"/>
</dbReference>
<organism evidence="9 10">
    <name type="scientific">Cirrhinus mrigala</name>
    <name type="common">Mrigala</name>
    <dbReference type="NCBI Taxonomy" id="683832"/>
    <lineage>
        <taxon>Eukaryota</taxon>
        <taxon>Metazoa</taxon>
        <taxon>Chordata</taxon>
        <taxon>Craniata</taxon>
        <taxon>Vertebrata</taxon>
        <taxon>Euteleostomi</taxon>
        <taxon>Actinopterygii</taxon>
        <taxon>Neopterygii</taxon>
        <taxon>Teleostei</taxon>
        <taxon>Ostariophysi</taxon>
        <taxon>Cypriniformes</taxon>
        <taxon>Cyprinidae</taxon>
        <taxon>Labeoninae</taxon>
        <taxon>Labeonini</taxon>
        <taxon>Cirrhinus</taxon>
    </lineage>
</organism>
<proteinExistence type="predicted"/>
<keyword evidence="2" id="KW-0677">Repeat</keyword>
<dbReference type="SUPFAM" id="SSF57938">
    <property type="entry name" value="DnaJ/Hsp40 cysteine-rich domain"/>
    <property type="match status" value="1"/>
</dbReference>
<dbReference type="PROSITE" id="PS51188">
    <property type="entry name" value="ZF_CR"/>
    <property type="match status" value="1"/>
</dbReference>
<dbReference type="AlphaFoldDB" id="A0ABD0MY98"/>
<evidence type="ECO:0000313" key="10">
    <source>
        <dbReference type="Proteomes" id="UP001529510"/>
    </source>
</evidence>
<keyword evidence="10" id="KW-1185">Reference proteome</keyword>
<dbReference type="InterPro" id="IPR036410">
    <property type="entry name" value="HSP_DnaJ_Cys-rich_dom_sf"/>
</dbReference>
<protein>
    <recommendedName>
        <fullName evidence="8">CR-type domain-containing protein</fullName>
    </recommendedName>
</protein>